<dbReference type="SUPFAM" id="SSF47413">
    <property type="entry name" value="lambda repressor-like DNA-binding domains"/>
    <property type="match status" value="1"/>
</dbReference>
<dbReference type="InterPro" id="IPR011990">
    <property type="entry name" value="TPR-like_helical_dom_sf"/>
</dbReference>
<accession>A0A840W131</accession>
<proteinExistence type="predicted"/>
<protein>
    <submittedName>
        <fullName evidence="2">Transcriptional regulator with XRE-family HTH domain</fullName>
    </submittedName>
</protein>
<gene>
    <name evidence="2" type="ORF">HNR07_000821</name>
</gene>
<dbReference type="Proteomes" id="UP000579647">
    <property type="component" value="Unassembled WGS sequence"/>
</dbReference>
<organism evidence="2 3">
    <name type="scientific">Nocardiopsis metallicus</name>
    <dbReference type="NCBI Taxonomy" id="179819"/>
    <lineage>
        <taxon>Bacteria</taxon>
        <taxon>Bacillati</taxon>
        <taxon>Actinomycetota</taxon>
        <taxon>Actinomycetes</taxon>
        <taxon>Streptosporangiales</taxon>
        <taxon>Nocardiopsidaceae</taxon>
        <taxon>Nocardiopsis</taxon>
    </lineage>
</organism>
<dbReference type="CDD" id="cd00093">
    <property type="entry name" value="HTH_XRE"/>
    <property type="match status" value="1"/>
</dbReference>
<dbReference type="GO" id="GO:0003677">
    <property type="term" value="F:DNA binding"/>
    <property type="evidence" value="ECO:0007669"/>
    <property type="project" value="InterPro"/>
</dbReference>
<evidence type="ECO:0000313" key="2">
    <source>
        <dbReference type="EMBL" id="MBB5489684.1"/>
    </source>
</evidence>
<dbReference type="Pfam" id="PF13560">
    <property type="entry name" value="HTH_31"/>
    <property type="match status" value="1"/>
</dbReference>
<name>A0A840W131_9ACTN</name>
<dbReference type="Gene3D" id="1.10.260.40">
    <property type="entry name" value="lambda repressor-like DNA-binding domains"/>
    <property type="match status" value="1"/>
</dbReference>
<keyword evidence="3" id="KW-1185">Reference proteome</keyword>
<sequence length="443" mass="47439">MPQADGDLPDDLWTRPRMAAALATCDMPTVIEGVRTARGWSQSELAQALTYSQSWVSRVVNGQQTLTVSQVQDLAQRLHVPLHLLRFGGSVSEAATAPGAASTRQGVKTTRFRDFGKTVAAGTFMATASRQAAEAGAYHGVDETTAPALRSITGGQRRMDANSPARHLLPSAVAHVQLAEQMLGNARGTPFHTELSASASEASGFAAWLNADLGDMGSARMHYRTAVVRARQAGMRLLDVYMLGSLAAFEIDVAEDPELGLGLVKEAEHVLGPSAHPTARAWLACIGALAHAGIGDRVAAARAIRHAEREIARPDNAEPPWPWVFAFDEAKVAGYRALVGVRLRSPHEARAAFAEAVAPSPRNVKQSALLKVELASTHAEAGDIDEAFRLAQEALTTGVRFDSERVVGRVRSFRKRYRGPRAHCVEDLDNRLSSLVTGLPVSG</sequence>
<dbReference type="PROSITE" id="PS50943">
    <property type="entry name" value="HTH_CROC1"/>
    <property type="match status" value="1"/>
</dbReference>
<comment type="caution">
    <text evidence="2">The sequence shown here is derived from an EMBL/GenBank/DDBJ whole genome shotgun (WGS) entry which is preliminary data.</text>
</comment>
<reference evidence="2 3" key="1">
    <citation type="submission" date="2020-08" db="EMBL/GenBank/DDBJ databases">
        <title>Sequencing the genomes of 1000 actinobacteria strains.</title>
        <authorList>
            <person name="Klenk H.-P."/>
        </authorList>
    </citation>
    <scope>NUCLEOTIDE SEQUENCE [LARGE SCALE GENOMIC DNA]</scope>
    <source>
        <strain evidence="2 3">DSM 44598</strain>
    </source>
</reference>
<dbReference type="SMART" id="SM00530">
    <property type="entry name" value="HTH_XRE"/>
    <property type="match status" value="1"/>
</dbReference>
<feature type="domain" description="HTH cro/C1-type" evidence="1">
    <location>
        <begin position="31"/>
        <end position="85"/>
    </location>
</feature>
<dbReference type="InterPro" id="IPR001387">
    <property type="entry name" value="Cro/C1-type_HTH"/>
</dbReference>
<dbReference type="InterPro" id="IPR010982">
    <property type="entry name" value="Lambda_DNA-bd_dom_sf"/>
</dbReference>
<dbReference type="Gene3D" id="1.25.40.10">
    <property type="entry name" value="Tetratricopeptide repeat domain"/>
    <property type="match status" value="1"/>
</dbReference>
<evidence type="ECO:0000313" key="3">
    <source>
        <dbReference type="Proteomes" id="UP000579647"/>
    </source>
</evidence>
<evidence type="ECO:0000259" key="1">
    <source>
        <dbReference type="PROSITE" id="PS50943"/>
    </source>
</evidence>
<dbReference type="EMBL" id="JACHDO010000001">
    <property type="protein sequence ID" value="MBB5489684.1"/>
    <property type="molecule type" value="Genomic_DNA"/>
</dbReference>
<dbReference type="AlphaFoldDB" id="A0A840W131"/>